<dbReference type="EMBL" id="JABXYM010000001">
    <property type="protein sequence ID" value="MCR6097727.1"/>
    <property type="molecule type" value="Genomic_DNA"/>
</dbReference>
<gene>
    <name evidence="2" type="ORF">HXA33_14335</name>
</gene>
<feature type="transmembrane region" description="Helical" evidence="1">
    <location>
        <begin position="103"/>
        <end position="125"/>
    </location>
</feature>
<proteinExistence type="predicted"/>
<keyword evidence="3" id="KW-1185">Reference proteome</keyword>
<dbReference type="RefSeq" id="WP_257822114.1">
    <property type="nucleotide sequence ID" value="NZ_JABXYM010000001.1"/>
</dbReference>
<protein>
    <submittedName>
        <fullName evidence="2">Uncharacterized protein</fullName>
    </submittedName>
</protein>
<feature type="transmembrane region" description="Helical" evidence="1">
    <location>
        <begin position="63"/>
        <end position="83"/>
    </location>
</feature>
<organism evidence="2 3">
    <name type="scientific">Salipaludibacillus agaradhaerens</name>
    <name type="common">Bacillus agaradhaerens</name>
    <dbReference type="NCBI Taxonomy" id="76935"/>
    <lineage>
        <taxon>Bacteria</taxon>
        <taxon>Bacillati</taxon>
        <taxon>Bacillota</taxon>
        <taxon>Bacilli</taxon>
        <taxon>Bacillales</taxon>
        <taxon>Bacillaceae</taxon>
    </lineage>
</organism>
<accession>A0A9Q4G050</accession>
<keyword evidence="1" id="KW-1133">Transmembrane helix</keyword>
<evidence type="ECO:0000256" key="1">
    <source>
        <dbReference type="SAM" id="Phobius"/>
    </source>
</evidence>
<evidence type="ECO:0000313" key="2">
    <source>
        <dbReference type="EMBL" id="MCR6097727.1"/>
    </source>
</evidence>
<dbReference type="Proteomes" id="UP001057753">
    <property type="component" value="Unassembled WGS sequence"/>
</dbReference>
<reference evidence="2" key="1">
    <citation type="submission" date="2020-06" db="EMBL/GenBank/DDBJ databases">
        <title>Insight into the genomes of haloalkaliphilic bacilli from Kenyan soda lakes.</title>
        <authorList>
            <person name="Mwirichia R."/>
            <person name="Villamizar G.C."/>
            <person name="Poehlein A."/>
            <person name="Mugweru J."/>
            <person name="Kipnyargis A."/>
            <person name="Kiplimo D."/>
            <person name="Orwa P."/>
            <person name="Daniel R."/>
        </authorList>
    </citation>
    <scope>NUCLEOTIDE SEQUENCE</scope>
    <source>
        <strain evidence="2">B1096_S55</strain>
    </source>
</reference>
<feature type="transmembrane region" description="Helical" evidence="1">
    <location>
        <begin position="32"/>
        <end position="54"/>
    </location>
</feature>
<sequence>MKKSYLKGLFILSVFLLLVIFSNRSYNNIQEPIFIISIIIVSIAIGIIGVYLFGKEMKVYKNLYFVSFLITVGVVFVSGGGVFVEENHRSYGFPTQFFTHYELSGYVSLNIGGFLFNFLIVYIILRALSKMVIKSTFNQ</sequence>
<comment type="caution">
    <text evidence="2">The sequence shown here is derived from an EMBL/GenBank/DDBJ whole genome shotgun (WGS) entry which is preliminary data.</text>
</comment>
<dbReference type="AlphaFoldDB" id="A0A9Q4G050"/>
<evidence type="ECO:0000313" key="3">
    <source>
        <dbReference type="Proteomes" id="UP001057753"/>
    </source>
</evidence>
<keyword evidence="1" id="KW-0472">Membrane</keyword>
<name>A0A9Q4G050_SALAG</name>
<keyword evidence="1" id="KW-0812">Transmembrane</keyword>